<dbReference type="Proteomes" id="UP001175211">
    <property type="component" value="Unassembled WGS sequence"/>
</dbReference>
<dbReference type="InterPro" id="IPR001810">
    <property type="entry name" value="F-box_dom"/>
</dbReference>
<reference evidence="2" key="1">
    <citation type="submission" date="2023-06" db="EMBL/GenBank/DDBJ databases">
        <authorList>
            <consortium name="Lawrence Berkeley National Laboratory"/>
            <person name="Ahrendt S."/>
            <person name="Sahu N."/>
            <person name="Indic B."/>
            <person name="Wong-Bajracharya J."/>
            <person name="Merenyi Z."/>
            <person name="Ke H.-M."/>
            <person name="Monk M."/>
            <person name="Kocsube S."/>
            <person name="Drula E."/>
            <person name="Lipzen A."/>
            <person name="Balint B."/>
            <person name="Henrissat B."/>
            <person name="Andreopoulos B."/>
            <person name="Martin F.M."/>
            <person name="Harder C.B."/>
            <person name="Rigling D."/>
            <person name="Ford K.L."/>
            <person name="Foster G.D."/>
            <person name="Pangilinan J."/>
            <person name="Papanicolaou A."/>
            <person name="Barry K."/>
            <person name="LaButti K."/>
            <person name="Viragh M."/>
            <person name="Koriabine M."/>
            <person name="Yan M."/>
            <person name="Riley R."/>
            <person name="Champramary S."/>
            <person name="Plett K.L."/>
            <person name="Tsai I.J."/>
            <person name="Slot J."/>
            <person name="Sipos G."/>
            <person name="Plett J."/>
            <person name="Nagy L.G."/>
            <person name="Grigoriev I.V."/>
        </authorList>
    </citation>
    <scope>NUCLEOTIDE SEQUENCE</scope>
    <source>
        <strain evidence="2">CCBAS 213</strain>
    </source>
</reference>
<accession>A0AA39NQY8</accession>
<sequence length="243" mass="28259">MDYILGKATRFRKRPARTNISGAVFIKSTRYIENIRSLVTLKKHPPLCLLTTIMSAASSAAGKSQEIPPDIFYEVLLKSGVKDLSFLWINCRQVSRNFKDAVERVFITKHLKKTWIHIDPGKCYSSEHGKVFLASEFKFPHLDPADPSRAIFKDEECRRHEDFHAAFTRRMFNDGPSLERPRAIVQVRHSANDTMLPGFQSNFDPDLGVFEVSFEWKGMYSHFFREQKEVSRRMRDWVSGIRR</sequence>
<name>A0AA39NQY8_ARMTA</name>
<proteinExistence type="predicted"/>
<evidence type="ECO:0000313" key="3">
    <source>
        <dbReference type="Proteomes" id="UP001175211"/>
    </source>
</evidence>
<dbReference type="Pfam" id="PF00646">
    <property type="entry name" value="F-box"/>
    <property type="match status" value="1"/>
</dbReference>
<dbReference type="GeneID" id="85348813"/>
<feature type="domain" description="F-box" evidence="1">
    <location>
        <begin position="66"/>
        <end position="105"/>
    </location>
</feature>
<dbReference type="RefSeq" id="XP_060340037.1">
    <property type="nucleotide sequence ID" value="XM_060465265.1"/>
</dbReference>
<evidence type="ECO:0000313" key="2">
    <source>
        <dbReference type="EMBL" id="KAK0470244.1"/>
    </source>
</evidence>
<protein>
    <recommendedName>
        <fullName evidence="1">F-box domain-containing protein</fullName>
    </recommendedName>
</protein>
<gene>
    <name evidence="2" type="ORF">EV420DRAFT_100128</name>
</gene>
<comment type="caution">
    <text evidence="2">The sequence shown here is derived from an EMBL/GenBank/DDBJ whole genome shotgun (WGS) entry which is preliminary data.</text>
</comment>
<evidence type="ECO:0000259" key="1">
    <source>
        <dbReference type="Pfam" id="PF00646"/>
    </source>
</evidence>
<dbReference type="AlphaFoldDB" id="A0AA39NQY8"/>
<dbReference type="EMBL" id="JAUEPS010000001">
    <property type="protein sequence ID" value="KAK0470244.1"/>
    <property type="molecule type" value="Genomic_DNA"/>
</dbReference>
<organism evidence="2 3">
    <name type="scientific">Armillaria tabescens</name>
    <name type="common">Ringless honey mushroom</name>
    <name type="synonym">Agaricus tabescens</name>
    <dbReference type="NCBI Taxonomy" id="1929756"/>
    <lineage>
        <taxon>Eukaryota</taxon>
        <taxon>Fungi</taxon>
        <taxon>Dikarya</taxon>
        <taxon>Basidiomycota</taxon>
        <taxon>Agaricomycotina</taxon>
        <taxon>Agaricomycetes</taxon>
        <taxon>Agaricomycetidae</taxon>
        <taxon>Agaricales</taxon>
        <taxon>Marasmiineae</taxon>
        <taxon>Physalacriaceae</taxon>
        <taxon>Desarmillaria</taxon>
    </lineage>
</organism>
<keyword evidence="3" id="KW-1185">Reference proteome</keyword>